<accession>A0A8X8WWJ4</accession>
<dbReference type="Proteomes" id="UP000298416">
    <property type="component" value="Unassembled WGS sequence"/>
</dbReference>
<reference evidence="3" key="1">
    <citation type="submission" date="2018-01" db="EMBL/GenBank/DDBJ databases">
        <authorList>
            <person name="Mao J.F."/>
        </authorList>
    </citation>
    <scope>NUCLEOTIDE SEQUENCE</scope>
    <source>
        <strain evidence="3">Huo1</strain>
        <tissue evidence="3">Leaf</tissue>
    </source>
</reference>
<comment type="caution">
    <text evidence="3">The sequence shown here is derived from an EMBL/GenBank/DDBJ whole genome shotgun (WGS) entry which is preliminary data.</text>
</comment>
<reference evidence="3" key="2">
    <citation type="submission" date="2020-08" db="EMBL/GenBank/DDBJ databases">
        <title>Plant Genome Project.</title>
        <authorList>
            <person name="Zhang R.-G."/>
        </authorList>
    </citation>
    <scope>NUCLEOTIDE SEQUENCE</scope>
    <source>
        <strain evidence="3">Huo1</strain>
        <tissue evidence="3">Leaf</tissue>
    </source>
</reference>
<dbReference type="InterPro" id="IPR004330">
    <property type="entry name" value="FAR1_DNA_bnd_dom"/>
</dbReference>
<feature type="region of interest" description="Disordered" evidence="1">
    <location>
        <begin position="1"/>
        <end position="24"/>
    </location>
</feature>
<evidence type="ECO:0000259" key="2">
    <source>
        <dbReference type="Pfam" id="PF03101"/>
    </source>
</evidence>
<dbReference type="PANTHER" id="PTHR46328:SF30">
    <property type="entry name" value="OS04G0641500 PROTEIN"/>
    <property type="match status" value="1"/>
</dbReference>
<evidence type="ECO:0000256" key="1">
    <source>
        <dbReference type="SAM" id="MobiDB-lite"/>
    </source>
</evidence>
<feature type="domain" description="FAR1" evidence="2">
    <location>
        <begin position="36"/>
        <end position="108"/>
    </location>
</feature>
<sequence length="124" mass="14353">MESDTHSTSHVDNQSYSDDVVGNTGRSFPTLDNAIEFYENYGRRVGFDTRKNGSKKVDDITIWFYMVCNREGEQKFSDQQPKRRRKSKKCGCNARVAFKFDSDRGCVIQHLNIVSFDTTYSTNR</sequence>
<evidence type="ECO:0000313" key="4">
    <source>
        <dbReference type="Proteomes" id="UP000298416"/>
    </source>
</evidence>
<evidence type="ECO:0000313" key="3">
    <source>
        <dbReference type="EMBL" id="KAG6401514.1"/>
    </source>
</evidence>
<proteinExistence type="predicted"/>
<gene>
    <name evidence="3" type="ORF">SASPL_138372</name>
</gene>
<dbReference type="PANTHER" id="PTHR46328">
    <property type="entry name" value="FAR-RED IMPAIRED RESPONSIVE (FAR1) FAMILY PROTEIN-RELATED"/>
    <property type="match status" value="1"/>
</dbReference>
<keyword evidence="4" id="KW-1185">Reference proteome</keyword>
<dbReference type="EMBL" id="PNBA02000014">
    <property type="protein sequence ID" value="KAG6401514.1"/>
    <property type="molecule type" value="Genomic_DNA"/>
</dbReference>
<dbReference type="Pfam" id="PF03101">
    <property type="entry name" value="FAR1"/>
    <property type="match status" value="1"/>
</dbReference>
<protein>
    <recommendedName>
        <fullName evidence="2">FAR1 domain-containing protein</fullName>
    </recommendedName>
</protein>
<name>A0A8X8WWJ4_SALSN</name>
<dbReference type="AlphaFoldDB" id="A0A8X8WWJ4"/>
<organism evidence="3">
    <name type="scientific">Salvia splendens</name>
    <name type="common">Scarlet sage</name>
    <dbReference type="NCBI Taxonomy" id="180675"/>
    <lineage>
        <taxon>Eukaryota</taxon>
        <taxon>Viridiplantae</taxon>
        <taxon>Streptophyta</taxon>
        <taxon>Embryophyta</taxon>
        <taxon>Tracheophyta</taxon>
        <taxon>Spermatophyta</taxon>
        <taxon>Magnoliopsida</taxon>
        <taxon>eudicotyledons</taxon>
        <taxon>Gunneridae</taxon>
        <taxon>Pentapetalae</taxon>
        <taxon>asterids</taxon>
        <taxon>lamiids</taxon>
        <taxon>Lamiales</taxon>
        <taxon>Lamiaceae</taxon>
        <taxon>Nepetoideae</taxon>
        <taxon>Mentheae</taxon>
        <taxon>Salviinae</taxon>
        <taxon>Salvia</taxon>
        <taxon>Salvia subgen. Calosphace</taxon>
        <taxon>core Calosphace</taxon>
    </lineage>
</organism>